<dbReference type="GO" id="GO:0000184">
    <property type="term" value="P:nuclear-transcribed mRNA catabolic process, nonsense-mediated decay"/>
    <property type="evidence" value="ECO:0007669"/>
    <property type="project" value="TreeGrafter"/>
</dbReference>
<sequence>EDKATHIIKQLEVRPITREQLVTEVKGIYAGLVMAENKCIEIDSQNPSRNPDNTTNEQWQSLIAQHRKLLYEHHDFFLASQHPSASPALRKLASKYAISARMWRYSIHNLLELLRHHLPASIEHILSFIYLAYSIITVLYETVPAFQETWEECLGDLSRYRMAIEVDNTRDYKIWTGVSRDWYSKASDKVPTTGRLYHHLAIVTRPHVLQQLFYYGKSLCVPIPFHPGRDSVAKFFETNMALYANDRLAPCEHSFVVINGILFSGTKFEKLKSATRDFIGGLNTYINHSADSGFYIGISICHALLGYGNETNPVSKAFRRKKAAVEHYGLDNAAARVKTSDAVPQDQQNALSFAIAAHSAVLERGGDPTTLAYIHVTLVFMRHVVSFPELKYLAYHFPWKLISRLLNTLIHDQSKCVFETEKFPSTENGERLGPLAEDYAMRGHDWADCYFPGDWFSSECEGGERKATTDSIAEKRRIRILALGYQIARQNQYLRYDKHTRHFTVVSEYEISIPGHVVPAYI</sequence>
<dbReference type="InterPro" id="IPR045153">
    <property type="entry name" value="Est1/Ebs1-like"/>
</dbReference>
<evidence type="ECO:0000259" key="1">
    <source>
        <dbReference type="Pfam" id="PF10373"/>
    </source>
</evidence>
<proteinExistence type="predicted"/>
<gene>
    <name evidence="2" type="ORF">QBC47DRAFT_302966</name>
</gene>
<dbReference type="PANTHER" id="PTHR15696">
    <property type="entry name" value="SMG-7 SUPPRESSOR WITH MORPHOLOGICAL EFFECT ON GENITALIA PROTEIN 7"/>
    <property type="match status" value="1"/>
</dbReference>
<dbReference type="GO" id="GO:0070034">
    <property type="term" value="F:telomerase RNA binding"/>
    <property type="evidence" value="ECO:0007669"/>
    <property type="project" value="TreeGrafter"/>
</dbReference>
<dbReference type="GO" id="GO:0005697">
    <property type="term" value="C:telomerase holoenzyme complex"/>
    <property type="evidence" value="ECO:0007669"/>
    <property type="project" value="TreeGrafter"/>
</dbReference>
<dbReference type="EMBL" id="MU839836">
    <property type="protein sequence ID" value="KAK1754196.1"/>
    <property type="molecule type" value="Genomic_DNA"/>
</dbReference>
<dbReference type="SUPFAM" id="SSF48452">
    <property type="entry name" value="TPR-like"/>
    <property type="match status" value="1"/>
</dbReference>
<dbReference type="PANTHER" id="PTHR15696:SF0">
    <property type="entry name" value="TELOMERASE-BINDING PROTEIN EST1A"/>
    <property type="match status" value="1"/>
</dbReference>
<protein>
    <recommendedName>
        <fullName evidence="1">DNA/RNA-binding domain-containing protein</fullName>
    </recommendedName>
</protein>
<dbReference type="AlphaFoldDB" id="A0AAJ0F444"/>
<keyword evidence="3" id="KW-1185">Reference proteome</keyword>
<dbReference type="Gene3D" id="1.25.40.10">
    <property type="entry name" value="Tetratricopeptide repeat domain"/>
    <property type="match status" value="1"/>
</dbReference>
<accession>A0AAJ0F444</accession>
<dbReference type="Pfam" id="PF10373">
    <property type="entry name" value="EST1_DNA_bind"/>
    <property type="match status" value="1"/>
</dbReference>
<dbReference type="FunFam" id="1.25.40.10:FF:000202">
    <property type="entry name" value="Unplaced genomic scaffold supercont1.7, whole genome shotgun sequence"/>
    <property type="match status" value="1"/>
</dbReference>
<comment type="caution">
    <text evidence="2">The sequence shown here is derived from an EMBL/GenBank/DDBJ whole genome shotgun (WGS) entry which is preliminary data.</text>
</comment>
<evidence type="ECO:0000313" key="2">
    <source>
        <dbReference type="EMBL" id="KAK1754196.1"/>
    </source>
</evidence>
<feature type="domain" description="DNA/RNA-binding" evidence="1">
    <location>
        <begin position="180"/>
        <end position="271"/>
    </location>
</feature>
<reference evidence="2" key="1">
    <citation type="submission" date="2023-06" db="EMBL/GenBank/DDBJ databases">
        <title>Genome-scale phylogeny and comparative genomics of the fungal order Sordariales.</title>
        <authorList>
            <consortium name="Lawrence Berkeley National Laboratory"/>
            <person name="Hensen N."/>
            <person name="Bonometti L."/>
            <person name="Westerberg I."/>
            <person name="Brannstrom I.O."/>
            <person name="Guillou S."/>
            <person name="Cros-Aarteil S."/>
            <person name="Calhoun S."/>
            <person name="Haridas S."/>
            <person name="Kuo A."/>
            <person name="Mondo S."/>
            <person name="Pangilinan J."/>
            <person name="Riley R."/>
            <person name="Labutti K."/>
            <person name="Andreopoulos B."/>
            <person name="Lipzen A."/>
            <person name="Chen C."/>
            <person name="Yanf M."/>
            <person name="Daum C."/>
            <person name="Ng V."/>
            <person name="Clum A."/>
            <person name="Steindorff A."/>
            <person name="Ohm R."/>
            <person name="Martin F."/>
            <person name="Silar P."/>
            <person name="Natvig D."/>
            <person name="Lalanne C."/>
            <person name="Gautier V."/>
            <person name="Ament-Velasquez S.L."/>
            <person name="Kruys A."/>
            <person name="Hutchinson M.I."/>
            <person name="Powell A.J."/>
            <person name="Barry K."/>
            <person name="Miller A.N."/>
            <person name="Grigoriev I.V."/>
            <person name="Debuchy R."/>
            <person name="Gladieux P."/>
            <person name="Thoren M.H."/>
            <person name="Johannesson H."/>
        </authorList>
    </citation>
    <scope>NUCLEOTIDE SEQUENCE</scope>
    <source>
        <strain evidence="2">PSN4</strain>
    </source>
</reference>
<dbReference type="Proteomes" id="UP001239445">
    <property type="component" value="Unassembled WGS sequence"/>
</dbReference>
<dbReference type="InterPro" id="IPR018834">
    <property type="entry name" value="DNA/RNA-bd_Est1-type"/>
</dbReference>
<feature type="non-terminal residue" evidence="2">
    <location>
        <position position="1"/>
    </location>
</feature>
<evidence type="ECO:0000313" key="3">
    <source>
        <dbReference type="Proteomes" id="UP001239445"/>
    </source>
</evidence>
<organism evidence="2 3">
    <name type="scientific">Echria macrotheca</name>
    <dbReference type="NCBI Taxonomy" id="438768"/>
    <lineage>
        <taxon>Eukaryota</taxon>
        <taxon>Fungi</taxon>
        <taxon>Dikarya</taxon>
        <taxon>Ascomycota</taxon>
        <taxon>Pezizomycotina</taxon>
        <taxon>Sordariomycetes</taxon>
        <taxon>Sordariomycetidae</taxon>
        <taxon>Sordariales</taxon>
        <taxon>Schizotheciaceae</taxon>
        <taxon>Echria</taxon>
    </lineage>
</organism>
<name>A0AAJ0F444_9PEZI</name>
<dbReference type="GO" id="GO:0042162">
    <property type="term" value="F:telomeric DNA binding"/>
    <property type="evidence" value="ECO:0007669"/>
    <property type="project" value="TreeGrafter"/>
</dbReference>
<dbReference type="InterPro" id="IPR011990">
    <property type="entry name" value="TPR-like_helical_dom_sf"/>
</dbReference>